<keyword evidence="1" id="KW-0472">Membrane</keyword>
<dbReference type="GO" id="GO:0016746">
    <property type="term" value="F:acyltransferase activity"/>
    <property type="evidence" value="ECO:0007669"/>
    <property type="project" value="UniProtKB-KW"/>
</dbReference>
<dbReference type="Pfam" id="PF01553">
    <property type="entry name" value="Acyltransferase"/>
    <property type="match status" value="1"/>
</dbReference>
<protein>
    <submittedName>
        <fullName evidence="3">Acyltransferase</fullName>
    </submittedName>
</protein>
<dbReference type="SUPFAM" id="SSF69593">
    <property type="entry name" value="Glycerol-3-phosphate (1)-acyltransferase"/>
    <property type="match status" value="1"/>
</dbReference>
<keyword evidence="1" id="KW-1133">Transmembrane helix</keyword>
<keyword evidence="4" id="KW-1185">Reference proteome</keyword>
<feature type="transmembrane region" description="Helical" evidence="1">
    <location>
        <begin position="122"/>
        <end position="140"/>
    </location>
</feature>
<evidence type="ECO:0000256" key="1">
    <source>
        <dbReference type="SAM" id="Phobius"/>
    </source>
</evidence>
<dbReference type="InterPro" id="IPR002123">
    <property type="entry name" value="Plipid/glycerol_acylTrfase"/>
</dbReference>
<accession>A0ABT0GLE2</accession>
<keyword evidence="3" id="KW-0012">Acyltransferase</keyword>
<comment type="caution">
    <text evidence="3">The sequence shown here is derived from an EMBL/GenBank/DDBJ whole genome shotgun (WGS) entry which is preliminary data.</text>
</comment>
<feature type="transmembrane region" description="Helical" evidence="1">
    <location>
        <begin position="50"/>
        <end position="69"/>
    </location>
</feature>
<dbReference type="PANTHER" id="PTHR10983:SF16">
    <property type="entry name" value="LYSOCARDIOLIPIN ACYLTRANSFERASE 1"/>
    <property type="match status" value="1"/>
</dbReference>
<organism evidence="3 4">
    <name type="scientific">Pseudomarimonas salicorniae</name>
    <dbReference type="NCBI Taxonomy" id="2933270"/>
    <lineage>
        <taxon>Bacteria</taxon>
        <taxon>Pseudomonadati</taxon>
        <taxon>Pseudomonadota</taxon>
        <taxon>Gammaproteobacteria</taxon>
        <taxon>Lysobacterales</taxon>
        <taxon>Lysobacteraceae</taxon>
        <taxon>Pseudomarimonas</taxon>
    </lineage>
</organism>
<evidence type="ECO:0000313" key="4">
    <source>
        <dbReference type="Proteomes" id="UP001431449"/>
    </source>
</evidence>
<feature type="domain" description="Phospholipid/glycerol acyltransferase" evidence="2">
    <location>
        <begin position="88"/>
        <end position="230"/>
    </location>
</feature>
<evidence type="ECO:0000259" key="2">
    <source>
        <dbReference type="SMART" id="SM00563"/>
    </source>
</evidence>
<dbReference type="SMART" id="SM00563">
    <property type="entry name" value="PlsC"/>
    <property type="match status" value="1"/>
</dbReference>
<dbReference type="CDD" id="cd07990">
    <property type="entry name" value="LPLAT_LCLAT1-like"/>
    <property type="match status" value="1"/>
</dbReference>
<name>A0ABT0GLE2_9GAMM</name>
<keyword evidence="1" id="KW-0812">Transmembrane</keyword>
<keyword evidence="3" id="KW-0808">Transferase</keyword>
<dbReference type="Proteomes" id="UP001431449">
    <property type="component" value="Unassembled WGS sequence"/>
</dbReference>
<dbReference type="NCBIfam" id="NF010621">
    <property type="entry name" value="PRK14014.1"/>
    <property type="match status" value="1"/>
</dbReference>
<reference evidence="3" key="1">
    <citation type="submission" date="2022-04" db="EMBL/GenBank/DDBJ databases">
        <title>Lysobacter sp. CAU 1642 isolated from sea sand.</title>
        <authorList>
            <person name="Kim W."/>
        </authorList>
    </citation>
    <scope>NUCLEOTIDE SEQUENCE</scope>
    <source>
        <strain evidence="3">CAU 1642</strain>
    </source>
</reference>
<sequence>MEALTRPLRVALAASLVGLNTIVHCSVLFVVALLKFLLGFGPMGRAWSRLLVLLAESWISCNNVVFAMASRTRWEVQGLEGLSYERSYLVLANHQSWVDIPVLQKVFNRRIPFLRFFLKSQLIWVPLLGLAWWALDFPFMKRYSRERLERSPELRGTDIAATRKACAKFRDMPVSVMNFVEGTRFTDRKHARGGGGYTHLLRPKSGGVAFVLDAMGDALHAMLDVTIRYPLGRPTLVDLLAGRVRRIQVHVQERSIPPEMLGGDYENDPEYRARFQGWINGLWAEKDARLEALCQADKGADVAR</sequence>
<dbReference type="RefSeq" id="WP_248210538.1">
    <property type="nucleotide sequence ID" value="NZ_JALNMH010000012.1"/>
</dbReference>
<evidence type="ECO:0000313" key="3">
    <source>
        <dbReference type="EMBL" id="MCK7594867.1"/>
    </source>
</evidence>
<gene>
    <name evidence="3" type="ORF">M0G41_14450</name>
</gene>
<proteinExistence type="predicted"/>
<dbReference type="PANTHER" id="PTHR10983">
    <property type="entry name" value="1-ACYLGLYCEROL-3-PHOSPHATE ACYLTRANSFERASE-RELATED"/>
    <property type="match status" value="1"/>
</dbReference>
<dbReference type="EMBL" id="JALNMH010000012">
    <property type="protein sequence ID" value="MCK7594867.1"/>
    <property type="molecule type" value="Genomic_DNA"/>
</dbReference>
<feature type="transmembrane region" description="Helical" evidence="1">
    <location>
        <begin position="12"/>
        <end position="38"/>
    </location>
</feature>